<gene>
    <name evidence="1" type="ORF">QQF64_027952</name>
</gene>
<sequence>MERGVPRRHWIKVIGSCKCPSLTSLPPPTSNANPSLFRSSYSFPVEHEIPPAVPAFSLHQLSFRPPIQTGLPLEIHKLNDIYLEGDSKRCTCRNTPICLRFLGYKNPE</sequence>
<reference evidence="1 2" key="1">
    <citation type="submission" date="2023-09" db="EMBL/GenBank/DDBJ databases">
        <authorList>
            <person name="Wang M."/>
        </authorList>
    </citation>
    <scope>NUCLEOTIDE SEQUENCE [LARGE SCALE GENOMIC DNA]</scope>
    <source>
        <strain evidence="1">GT-2023</strain>
        <tissue evidence="1">Liver</tissue>
    </source>
</reference>
<proteinExistence type="predicted"/>
<name>A0ABR3NEJ5_9TELE</name>
<protein>
    <submittedName>
        <fullName evidence="1">Uncharacterized protein</fullName>
    </submittedName>
</protein>
<evidence type="ECO:0000313" key="1">
    <source>
        <dbReference type="EMBL" id="KAL1275138.1"/>
    </source>
</evidence>
<evidence type="ECO:0000313" key="2">
    <source>
        <dbReference type="Proteomes" id="UP001558613"/>
    </source>
</evidence>
<keyword evidence="2" id="KW-1185">Reference proteome</keyword>
<organism evidence="1 2">
    <name type="scientific">Cirrhinus molitorella</name>
    <name type="common">mud carp</name>
    <dbReference type="NCBI Taxonomy" id="172907"/>
    <lineage>
        <taxon>Eukaryota</taxon>
        <taxon>Metazoa</taxon>
        <taxon>Chordata</taxon>
        <taxon>Craniata</taxon>
        <taxon>Vertebrata</taxon>
        <taxon>Euteleostomi</taxon>
        <taxon>Actinopterygii</taxon>
        <taxon>Neopterygii</taxon>
        <taxon>Teleostei</taxon>
        <taxon>Ostariophysi</taxon>
        <taxon>Cypriniformes</taxon>
        <taxon>Cyprinidae</taxon>
        <taxon>Labeoninae</taxon>
        <taxon>Labeonini</taxon>
        <taxon>Cirrhinus</taxon>
    </lineage>
</organism>
<accession>A0ABR3NEJ5</accession>
<dbReference type="EMBL" id="JAYMGO010000005">
    <property type="protein sequence ID" value="KAL1275138.1"/>
    <property type="molecule type" value="Genomic_DNA"/>
</dbReference>
<dbReference type="Proteomes" id="UP001558613">
    <property type="component" value="Unassembled WGS sequence"/>
</dbReference>
<comment type="caution">
    <text evidence="1">The sequence shown here is derived from an EMBL/GenBank/DDBJ whole genome shotgun (WGS) entry which is preliminary data.</text>
</comment>